<dbReference type="EMBL" id="LGRX02010538">
    <property type="protein sequence ID" value="KAK3270178.1"/>
    <property type="molecule type" value="Genomic_DNA"/>
</dbReference>
<sequence length="2710" mass="296330">MMYIVADNELECYAVDGLAHLMESQVSANTRVNVVVLMDRGGRVCDHPYIPEWTGAREFQIDWQGTSLIELTLPYAVENGESYPILDMSMKQYLSDFIARNVERFPAERYFLMLEDHGMGWLGFGQDEHPGNREDVWPGSGTVKAPHMILEDIGGGLQDGLRRANVEKLDLLGLETCLMQHYSVVANLKDYARYIMGSQDSMPGSGFVDEALEAAVNNPDIDAPTLAQYYESQFFQYRTAETPLTLSTVDTGRFVTFNAMFEQLLMNMWLFLDEIQEDDFELNNCWGTAPQLALLQSLYMVRGTDRDSAHMKAMESGNGVQGEQEVLPPGSVIDLGIWLRTLKSVMSKQLGRNGDDAMSKGTSNSLYFAVLVEYSKQAYKLYKEMVISKGPESEDTGMAVFFPVSRHVYNSATAAARAWSPPFAELSNIFHWRKLLESYYSAQGKCSEKMYVLGAQRLRRGSRQKGNSSSPLPHMKGTFGTTLQFTGSMSATTIYKYSISGTWVEDLYGNDWLGYYMMEGAVNAALVGSCDFELGYRGGSKVYLALSQRCFIKDGAEDELTVVKGESDGMLIGLVSYLSGAGYDSSSFNPSETLPAGVSFCPVFARVTHHTILDADADDQPEQQTLRYAADVLYQYVEGGISKTASCTLVVVLYLTPSGDDGDTGGGARRLLMAQRSLVGPSTLYCNLGFANQEVAPGTHSSATVEPVMHAIEDGAGGVVVDDDTSLSAAINWDGTMEVDVVQFHLMEAGGLQEQLGISGALEEGDIRGALRVSDVLGNTAMATSEGTPEEAVPSEDNPWDAVYGGEREDAEDAGDEELCDWYRELSAEQQEEYTQAMSDTMVSTWGEEAPEAASAISAVADECSNDEEVPQKAAWTVMMYIVADNELECYAVDGLAHLMESQVSANTRVNVVVLMDRGGRVCDHPYIPEWTGAREFQIDWQGTSLIELTLPYAVENGESYPILDMSMKQYLSDFIARNVERFPAERYFLMLEDHGMGWLGFGQDEHPGNREDVWPGSGTVKAPHMILEDIGGGLQDGLRRANVEKLDLLGLETCLMQHYSVVANLKDYARYIMGSQDSMPGSGFVDEALEAAVNNPDIDAPTLAQYYESQFFQYRTAETPLTLSTVDTGRFVTFNAMFEQLLMNMWLFLDEIQEDDFELNNCWGTAPQLALLQSLYMVRGTDRDSAHMKAMESGNGVQGEQEVLPPGSVIDLGIWLRTLKSVMSKQLGRNGDDAMSKGTSNSLYFAVLVEYSKQAYKLYKEMVISKGPESEDTGMAVFFPVSRHVYNSATAAARAWSPPFAELSNIFHWRKLLESYYSAQGKCSEKMYVLGAQRLRRGSRQKGNSSSPLSHMKGTFGTTLQFTGSMSATTIYKYSISGTWVEDLYGNDWLGYYMMEGAVNAALVGSCDFELGYRGGSKVYLALSQRCFIKDGAEDELTVVKGESDGMLIGLVSYLSGAGYDSSSFNPSETLPAGVSFCPVFARVTHHTILDADADDQPEQQTLRYAADVLYQYVEGGISKTASCTLVVVLYLTPSGDDGDTGGGARRLLMAQRSLVGPSTLYCNLGFANQEVAPGTHSSATVEPVMHAIEDGAGGVVVEDDTSLSAAINWDGTMEVDVVQFHLMEAGGLQEQLGISGALEEGDIRGALRVSDVLGNTAMATSEGTPEEAVPSEDNPWDAVYGGEREDAEDAGDEELCDWYRELSAEQQEEYTQAMSDTMVSTWGEEAPEAASAISAVADECSNDEEVPQKAAWTVMMYIVADNELECYAVDGLAHLMESQVSANTRVNVVVLMDRGGRVCDHPYIPEWTGAREFQIDWQGTSLIELTLPYAVENGESYPILDMSMKQYLSDFIARNVERFPAERYFLMLEDHGMGWLGFGQDEHPGNREDVWPGSGTVKAPHMILEDIGGGLQDGLRRANVEKLDLLGLETCLMQHYSVVANLKDYARYIMGSQDSMPGSGFVDEALEAAVNNPDIDAPTLAQYYESQFFQYRTAETPLTLSTVDTGRFVTFNAMFEQLLMNMWLFLDEIQEDDFELNNCWGTAPQLALLQSLYMVRGTDRDSAHMKAMESGNGVQGEQEVLPPGSVIDLGIWLRTLKSVMSKQLGRNGDDAVSKGTSNSLYFAVLVEYSKQAYKLYKEMVISKGPESPESEDTGMAVFFPVSRHVYNSATAAARAWSPPFAELSNIFHWRKLLESYYSAQGKCSEKMYVLGAQRLRRGSRQKGNSSSSLPHMKGTFGTTLQFTGSMSATTIYKYSILGTWVEDLYGNDWLGYYMMEGAVNAALVGSCDFELGYRGGSKVYLALSQRCFIKDGAEDELTVVKGESDGMLIGLVSYLSGAGYDSSSFNPSETLPAGVSFCPVFARVTHHTILDADADDQPEQQTLRYAADVLYQYVEGGISKTASCTLVVVLYLTPSGDDGDTGGGARRLLMAQRSLVGPSTLYCNLGFANQEVAPGTHSSATVEPVMHAIEDGAGGVVVEDDTSLSAAINWDGTMEVDVVQFHLMEAGGLQEQLGISGALEEGDIRGALRVSDVLGNTAMATSEGTPEEAVPSEDNPWDAVYGGEREDAEDAGDEELCDCQTCGGGGRMTELGAFDLPAACRCLLDKRWRRPDEGAGASIRGGLSRRLTSAGGGGRMRELGAFDRRRLVAACLTSGGGGRMRELGASDLPAACRCLFDKARRRPDEGAWGLDPAAACRCLLDKDAAAAG</sequence>
<reference evidence="1 2" key="1">
    <citation type="journal article" date="2015" name="Genome Biol. Evol.">
        <title>Comparative Genomics of a Bacterivorous Green Alga Reveals Evolutionary Causalities and Consequences of Phago-Mixotrophic Mode of Nutrition.</title>
        <authorList>
            <person name="Burns J.A."/>
            <person name="Paasch A."/>
            <person name="Narechania A."/>
            <person name="Kim E."/>
        </authorList>
    </citation>
    <scope>NUCLEOTIDE SEQUENCE [LARGE SCALE GENOMIC DNA]</scope>
    <source>
        <strain evidence="1 2">PLY_AMNH</strain>
    </source>
</reference>
<organism evidence="1 2">
    <name type="scientific">Cymbomonas tetramitiformis</name>
    <dbReference type="NCBI Taxonomy" id="36881"/>
    <lineage>
        <taxon>Eukaryota</taxon>
        <taxon>Viridiplantae</taxon>
        <taxon>Chlorophyta</taxon>
        <taxon>Pyramimonadophyceae</taxon>
        <taxon>Pyramimonadales</taxon>
        <taxon>Pyramimonadaceae</taxon>
        <taxon>Cymbomonas</taxon>
    </lineage>
</organism>
<comment type="caution">
    <text evidence="1">The sequence shown here is derived from an EMBL/GenBank/DDBJ whole genome shotgun (WGS) entry which is preliminary data.</text>
</comment>
<evidence type="ECO:0000313" key="2">
    <source>
        <dbReference type="Proteomes" id="UP001190700"/>
    </source>
</evidence>
<evidence type="ECO:0000313" key="1">
    <source>
        <dbReference type="EMBL" id="KAK3270178.1"/>
    </source>
</evidence>
<dbReference type="InterPro" id="IPR005077">
    <property type="entry name" value="Peptidase_C11"/>
</dbReference>
<keyword evidence="2" id="KW-1185">Reference proteome</keyword>
<accession>A0AAE0G274</accession>
<dbReference type="Pfam" id="PF03415">
    <property type="entry name" value="Peptidase_C11"/>
    <property type="match status" value="3"/>
</dbReference>
<proteinExistence type="predicted"/>
<dbReference type="Gene3D" id="3.40.50.11970">
    <property type="match status" value="3"/>
</dbReference>
<gene>
    <name evidence="1" type="ORF">CYMTET_21412</name>
</gene>
<dbReference type="Proteomes" id="UP001190700">
    <property type="component" value="Unassembled WGS sequence"/>
</dbReference>
<dbReference type="PANTHER" id="PTHR37835:SF1">
    <property type="entry name" value="ALPHA-CLOSTRIPAIN"/>
    <property type="match status" value="1"/>
</dbReference>
<name>A0AAE0G274_9CHLO</name>
<protein>
    <submittedName>
        <fullName evidence="1">Uncharacterized protein</fullName>
    </submittedName>
</protein>
<dbReference type="PANTHER" id="PTHR37835">
    <property type="entry name" value="ALPHA-CLOSTRIPAIN"/>
    <property type="match status" value="1"/>
</dbReference>